<dbReference type="GeneID" id="24861478"/>
<dbReference type="InterPro" id="IPR007213">
    <property type="entry name" value="Ppm1/Ppm2/Tcmp"/>
</dbReference>
<dbReference type="GO" id="GO:0032259">
    <property type="term" value="P:methylation"/>
    <property type="evidence" value="ECO:0007669"/>
    <property type="project" value="UniProtKB-KW"/>
</dbReference>
<dbReference type="SUPFAM" id="SSF53335">
    <property type="entry name" value="S-adenosyl-L-methionine-dependent methyltransferases"/>
    <property type="match status" value="1"/>
</dbReference>
<dbReference type="Proteomes" id="UP000033111">
    <property type="component" value="Chromosome"/>
</dbReference>
<evidence type="ECO:0000313" key="5">
    <source>
        <dbReference type="Proteomes" id="UP000033111"/>
    </source>
</evidence>
<dbReference type="Pfam" id="PF04072">
    <property type="entry name" value="LCM"/>
    <property type="match status" value="1"/>
</dbReference>
<dbReference type="RefSeq" id="WP_231589834.1">
    <property type="nucleotide sequence ID" value="NZ_CP009506.1"/>
</dbReference>
<dbReference type="PATRIC" id="fig|1434120.4.peg.3402"/>
<evidence type="ECO:0000256" key="2">
    <source>
        <dbReference type="ARBA" id="ARBA00022603"/>
    </source>
</evidence>
<evidence type="ECO:0000313" key="4">
    <source>
        <dbReference type="EMBL" id="AKB29310.1"/>
    </source>
</evidence>
<dbReference type="AlphaFoldDB" id="A0A0E3P6E6"/>
<dbReference type="InterPro" id="IPR011610">
    <property type="entry name" value="SAM_mthyl_Trfase_ML2640-like"/>
</dbReference>
<dbReference type="GO" id="GO:0008168">
    <property type="term" value="F:methyltransferase activity"/>
    <property type="evidence" value="ECO:0007669"/>
    <property type="project" value="UniProtKB-KW"/>
</dbReference>
<dbReference type="HOGENOM" id="CLU_056160_3_1_2"/>
<evidence type="ECO:0000256" key="1">
    <source>
        <dbReference type="ARBA" id="ARBA00008138"/>
    </source>
</evidence>
<dbReference type="KEGG" id="msw:MSSIT_2591"/>
<dbReference type="GO" id="GO:0016301">
    <property type="term" value="F:kinase activity"/>
    <property type="evidence" value="ECO:0007669"/>
    <property type="project" value="UniProtKB-KW"/>
</dbReference>
<comment type="similarity">
    <text evidence="1">Belongs to the UPF0677 family.</text>
</comment>
<dbReference type="InterPro" id="IPR029063">
    <property type="entry name" value="SAM-dependent_MTases_sf"/>
</dbReference>
<keyword evidence="3" id="KW-0808">Transferase</keyword>
<sequence length="241" mass="27024">MEIAGNLDIEDLDSLGLQLVTALVDQLNEELELKRNNGTEFTISFTVAGYDTRAYRTEGLKNIKVFEVDHPDTQRVKIEKVREIFGSLPGHVAYVYLDLEFDKLGQRLAEGGYNRTGRILFVMGGLVMYLRPETVDKILSFIAQNSGKGSTVIFDYGTLGSVNAGETAPDAGKNIRNFTKKRGEPLKFLIRDGEVETFLSERVFSRILNMASEDYKKAYFHGKNESRVVSSVISFAYAVVR</sequence>
<dbReference type="NCBIfam" id="TIGR00027">
    <property type="entry name" value="mthyl_TIGR00027"/>
    <property type="match status" value="1"/>
</dbReference>
<dbReference type="PANTHER" id="PTHR43619">
    <property type="entry name" value="S-ADENOSYL-L-METHIONINE-DEPENDENT METHYLTRANSFERASE YKTD-RELATED"/>
    <property type="match status" value="1"/>
</dbReference>
<protein>
    <submittedName>
        <fullName evidence="4">Sensory transduction histidine kinase</fullName>
    </submittedName>
</protein>
<reference evidence="4 5" key="1">
    <citation type="submission" date="2014-07" db="EMBL/GenBank/DDBJ databases">
        <title>Methanogenic archaea and the global carbon cycle.</title>
        <authorList>
            <person name="Henriksen J.R."/>
            <person name="Luke J."/>
            <person name="Reinhart S."/>
            <person name="Benedict M.N."/>
            <person name="Youngblut N.D."/>
            <person name="Metcalf M.E."/>
            <person name="Whitaker R.J."/>
            <person name="Metcalf W.W."/>
        </authorList>
    </citation>
    <scope>NUCLEOTIDE SEQUENCE [LARGE SCALE GENOMIC DNA]</scope>
    <source>
        <strain evidence="4 5">T4/M</strain>
    </source>
</reference>
<dbReference type="EMBL" id="CP009506">
    <property type="protein sequence ID" value="AKB29310.1"/>
    <property type="molecule type" value="Genomic_DNA"/>
</dbReference>
<keyword evidence="4" id="KW-0418">Kinase</keyword>
<organism evidence="4 5">
    <name type="scientific">Methanosarcina siciliae T4/M</name>
    <dbReference type="NCBI Taxonomy" id="1434120"/>
    <lineage>
        <taxon>Archaea</taxon>
        <taxon>Methanobacteriati</taxon>
        <taxon>Methanobacteriota</taxon>
        <taxon>Stenosarchaea group</taxon>
        <taxon>Methanomicrobia</taxon>
        <taxon>Methanosarcinales</taxon>
        <taxon>Methanosarcinaceae</taxon>
        <taxon>Methanosarcina</taxon>
    </lineage>
</organism>
<keyword evidence="2" id="KW-0489">Methyltransferase</keyword>
<accession>A0A0E3P6E6</accession>
<evidence type="ECO:0000256" key="3">
    <source>
        <dbReference type="ARBA" id="ARBA00022679"/>
    </source>
</evidence>
<dbReference type="PANTHER" id="PTHR43619:SF2">
    <property type="entry name" value="S-ADENOSYL-L-METHIONINE-DEPENDENT METHYLTRANSFERASES SUPERFAMILY PROTEIN"/>
    <property type="match status" value="1"/>
</dbReference>
<dbReference type="Gene3D" id="3.40.50.150">
    <property type="entry name" value="Vaccinia Virus protein VP39"/>
    <property type="match status" value="1"/>
</dbReference>
<gene>
    <name evidence="4" type="ORF">MSSIT_2591</name>
</gene>
<keyword evidence="5" id="KW-1185">Reference proteome</keyword>
<proteinExistence type="inferred from homology"/>
<name>A0A0E3P6E6_9EURY</name>